<feature type="coiled-coil region" evidence="1">
    <location>
        <begin position="9"/>
        <end position="36"/>
    </location>
</feature>
<evidence type="ECO:0000313" key="2">
    <source>
        <dbReference type="EMBL" id="TRY74861.1"/>
    </source>
</evidence>
<keyword evidence="1" id="KW-0175">Coiled coil</keyword>
<keyword evidence="3" id="KW-1185">Reference proteome</keyword>
<dbReference type="Proteomes" id="UP000318571">
    <property type="component" value="Chromosome 2"/>
</dbReference>
<name>A0A553PB01_TIGCA</name>
<proteinExistence type="predicted"/>
<comment type="caution">
    <text evidence="2">The sequence shown here is derived from an EMBL/GenBank/DDBJ whole genome shotgun (WGS) entry which is preliminary data.</text>
</comment>
<evidence type="ECO:0000256" key="1">
    <source>
        <dbReference type="SAM" id="Coils"/>
    </source>
</evidence>
<gene>
    <name evidence="2" type="ORF">TCAL_11210</name>
</gene>
<protein>
    <submittedName>
        <fullName evidence="2">Uncharacterized protein</fullName>
    </submittedName>
</protein>
<dbReference type="AlphaFoldDB" id="A0A553PB01"/>
<accession>A0A553PB01</accession>
<dbReference type="EMBL" id="VCGU01000005">
    <property type="protein sequence ID" value="TRY74861.1"/>
    <property type="molecule type" value="Genomic_DNA"/>
</dbReference>
<organism evidence="2 3">
    <name type="scientific">Tigriopus californicus</name>
    <name type="common">Marine copepod</name>
    <dbReference type="NCBI Taxonomy" id="6832"/>
    <lineage>
        <taxon>Eukaryota</taxon>
        <taxon>Metazoa</taxon>
        <taxon>Ecdysozoa</taxon>
        <taxon>Arthropoda</taxon>
        <taxon>Crustacea</taxon>
        <taxon>Multicrustacea</taxon>
        <taxon>Hexanauplia</taxon>
        <taxon>Copepoda</taxon>
        <taxon>Harpacticoida</taxon>
        <taxon>Harpacticidae</taxon>
        <taxon>Tigriopus</taxon>
    </lineage>
</organism>
<feature type="coiled-coil region" evidence="1">
    <location>
        <begin position="91"/>
        <end position="118"/>
    </location>
</feature>
<sequence>MSNREMDVLAELVRKLMDVQAESQALDEEIMALSESEEYKESRKNERDIRGPVSRDLKADVDLASGMVYHLKKSVPEGHLEDELLHKYLGIANLTESVEDLEERKVRAEKYVQYLEEKRQYNENMAVEIANQRECLKNTQGPRKSQAPNGNERKIELKTRIRSTIKSYKTIKTFLGELLVQISPERVEGEGALLAHLLQALWTLFFSSSGPYAYLCLSTFSQRVDPRDVALLVDNEIAERDPEDPDRVRLNNFLDEQED</sequence>
<reference evidence="2 3" key="1">
    <citation type="journal article" date="2018" name="Nat. Ecol. Evol.">
        <title>Genomic signatures of mitonuclear coevolution across populations of Tigriopus californicus.</title>
        <authorList>
            <person name="Barreto F.S."/>
            <person name="Watson E.T."/>
            <person name="Lima T.G."/>
            <person name="Willett C.S."/>
            <person name="Edmands S."/>
            <person name="Li W."/>
            <person name="Burton R.S."/>
        </authorList>
    </citation>
    <scope>NUCLEOTIDE SEQUENCE [LARGE SCALE GENOMIC DNA]</scope>
    <source>
        <strain evidence="2 3">San Diego</strain>
    </source>
</reference>
<evidence type="ECO:0000313" key="3">
    <source>
        <dbReference type="Proteomes" id="UP000318571"/>
    </source>
</evidence>